<sequence precursor="true">MSIRLSLTLLTVALLPGLALANPWKTMVGHEYPSTSFDRTRIVAEVVSDGDDLQTAAQDWYEDYYNGYDDDVYIHGAYHAPVAVTAAPAAVVIHKDNHHRVAELEAALARDVAARKALQAEVRELRAEHLKYEMMLQKEIRERELVKYQEITPPAPPVPPFHSVKTSR</sequence>
<evidence type="ECO:0000313" key="3">
    <source>
        <dbReference type="EMBL" id="QDU75462.1"/>
    </source>
</evidence>
<protein>
    <submittedName>
        <fullName evidence="3">Uncharacterized protein</fullName>
    </submittedName>
</protein>
<reference evidence="4" key="1">
    <citation type="submission" date="2019-02" db="EMBL/GenBank/DDBJ databases">
        <title>Deep-cultivation of Planctomycetes and their phenomic and genomic characterization uncovers novel biology.</title>
        <authorList>
            <person name="Wiegand S."/>
            <person name="Jogler M."/>
            <person name="Boedeker C."/>
            <person name="Pinto D."/>
            <person name="Vollmers J."/>
            <person name="Rivas-Marin E."/>
            <person name="Kohn T."/>
            <person name="Peeters S.H."/>
            <person name="Heuer A."/>
            <person name="Rast P."/>
            <person name="Oberbeckmann S."/>
            <person name="Bunk B."/>
            <person name="Jeske O."/>
            <person name="Meyerdierks A."/>
            <person name="Storesund J.E."/>
            <person name="Kallscheuer N."/>
            <person name="Luecker S."/>
            <person name="Lage O.M."/>
            <person name="Pohl T."/>
            <person name="Merkel B.J."/>
            <person name="Hornburger P."/>
            <person name="Mueller R.-W."/>
            <person name="Bruemmer F."/>
            <person name="Labrenz M."/>
            <person name="Spormann A.M."/>
            <person name="Op den Camp H."/>
            <person name="Overmann J."/>
            <person name="Amann R."/>
            <person name="Jetten M.S.M."/>
            <person name="Mascher T."/>
            <person name="Medema M.H."/>
            <person name="Devos D.P."/>
            <person name="Kaster A.-K."/>
            <person name="Ovreas L."/>
            <person name="Rohde M."/>
            <person name="Galperin M.Y."/>
            <person name="Jogler C."/>
        </authorList>
    </citation>
    <scope>NUCLEOTIDE SEQUENCE [LARGE SCALE GENOMIC DNA]</scope>
    <source>
        <strain evidence="4">Pan97</strain>
    </source>
</reference>
<dbReference type="AlphaFoldDB" id="A0A518C8C9"/>
<organism evidence="3 4">
    <name type="scientific">Bremerella volcania</name>
    <dbReference type="NCBI Taxonomy" id="2527984"/>
    <lineage>
        <taxon>Bacteria</taxon>
        <taxon>Pseudomonadati</taxon>
        <taxon>Planctomycetota</taxon>
        <taxon>Planctomycetia</taxon>
        <taxon>Pirellulales</taxon>
        <taxon>Pirellulaceae</taxon>
        <taxon>Bremerella</taxon>
    </lineage>
</organism>
<keyword evidence="1" id="KW-0175">Coiled coil</keyword>
<keyword evidence="4" id="KW-1185">Reference proteome</keyword>
<feature type="signal peptide" evidence="2">
    <location>
        <begin position="1"/>
        <end position="21"/>
    </location>
</feature>
<evidence type="ECO:0000256" key="2">
    <source>
        <dbReference type="SAM" id="SignalP"/>
    </source>
</evidence>
<evidence type="ECO:0000313" key="4">
    <source>
        <dbReference type="Proteomes" id="UP000318626"/>
    </source>
</evidence>
<evidence type="ECO:0000256" key="1">
    <source>
        <dbReference type="SAM" id="Coils"/>
    </source>
</evidence>
<feature type="coiled-coil region" evidence="1">
    <location>
        <begin position="101"/>
        <end position="142"/>
    </location>
</feature>
<dbReference type="EMBL" id="CP036289">
    <property type="protein sequence ID" value="QDU75462.1"/>
    <property type="molecule type" value="Genomic_DNA"/>
</dbReference>
<dbReference type="OrthoDB" id="9964500at2"/>
<keyword evidence="2" id="KW-0732">Signal</keyword>
<dbReference type="Proteomes" id="UP000318626">
    <property type="component" value="Chromosome"/>
</dbReference>
<proteinExistence type="predicted"/>
<dbReference type="RefSeq" id="WP_144972863.1">
    <property type="nucleotide sequence ID" value="NZ_CP036289.1"/>
</dbReference>
<dbReference type="KEGG" id="bvo:Pan97_24940"/>
<accession>A0A518C8C9</accession>
<feature type="chain" id="PRO_5021815250" evidence="2">
    <location>
        <begin position="22"/>
        <end position="168"/>
    </location>
</feature>
<gene>
    <name evidence="3" type="ORF">Pan97_24940</name>
</gene>
<name>A0A518C8C9_9BACT</name>